<protein>
    <submittedName>
        <fullName evidence="3">Tungsten ABC transporter substrate-binding protein</fullName>
    </submittedName>
</protein>
<proteinExistence type="predicted"/>
<dbReference type="RefSeq" id="WP_075858141.1">
    <property type="nucleotide sequence ID" value="NZ_BDJK01000003.1"/>
</dbReference>
<evidence type="ECO:0000256" key="1">
    <source>
        <dbReference type="SAM" id="SignalP"/>
    </source>
</evidence>
<evidence type="ECO:0000313" key="3">
    <source>
        <dbReference type="EMBL" id="GAV21693.1"/>
    </source>
</evidence>
<dbReference type="AlphaFoldDB" id="A0A1L8CS07"/>
<dbReference type="OrthoDB" id="186379at2"/>
<dbReference type="InterPro" id="IPR052738">
    <property type="entry name" value="ABC-Tungstate_binding"/>
</dbReference>
<comment type="caution">
    <text evidence="3">The sequence shown here is derived from an EMBL/GenBank/DDBJ whole genome shotgun (WGS) entry which is preliminary data.</text>
</comment>
<keyword evidence="1" id="KW-0732">Signal</keyword>
<dbReference type="STRING" id="870242.cpu_02030"/>
<gene>
    <name evidence="3" type="ORF">cpu_02030</name>
</gene>
<evidence type="ECO:0000313" key="4">
    <source>
        <dbReference type="Proteomes" id="UP000187485"/>
    </source>
</evidence>
<name>A0A1L8CS07_9THEO</name>
<keyword evidence="4" id="KW-1185">Reference proteome</keyword>
<dbReference type="PANTHER" id="PTHR37945:SF1">
    <property type="entry name" value="EXTRACELLULAR TUNGSTATE BINDING PROTEIN"/>
    <property type="match status" value="1"/>
</dbReference>
<dbReference type="Gene3D" id="3.40.190.10">
    <property type="entry name" value="Periplasmic binding protein-like II"/>
    <property type="match status" value="2"/>
</dbReference>
<dbReference type="PANTHER" id="PTHR37945">
    <property type="entry name" value="EXTRACELLULAR TUNGSTATE BINDING PROTEIN"/>
    <property type="match status" value="1"/>
</dbReference>
<feature type="signal peptide" evidence="1">
    <location>
        <begin position="1"/>
        <end position="21"/>
    </location>
</feature>
<dbReference type="SUPFAM" id="SSF53850">
    <property type="entry name" value="Periplasmic binding protein-like II"/>
    <property type="match status" value="1"/>
</dbReference>
<dbReference type="Pfam" id="PF12849">
    <property type="entry name" value="PBP_like_2"/>
    <property type="match status" value="1"/>
</dbReference>
<evidence type="ECO:0000259" key="2">
    <source>
        <dbReference type="Pfam" id="PF12849"/>
    </source>
</evidence>
<feature type="chain" id="PRO_5013177019" evidence="1">
    <location>
        <begin position="22"/>
        <end position="284"/>
    </location>
</feature>
<organism evidence="3 4">
    <name type="scientific">Carboxydothermus pertinax</name>
    <dbReference type="NCBI Taxonomy" id="870242"/>
    <lineage>
        <taxon>Bacteria</taxon>
        <taxon>Bacillati</taxon>
        <taxon>Bacillota</taxon>
        <taxon>Clostridia</taxon>
        <taxon>Thermoanaerobacterales</taxon>
        <taxon>Thermoanaerobacteraceae</taxon>
        <taxon>Carboxydothermus</taxon>
    </lineage>
</organism>
<dbReference type="PROSITE" id="PS51257">
    <property type="entry name" value="PROKAR_LIPOPROTEIN"/>
    <property type="match status" value="1"/>
</dbReference>
<accession>A0A1L8CS07</accession>
<dbReference type="EMBL" id="BDJK01000003">
    <property type="protein sequence ID" value="GAV21693.1"/>
    <property type="molecule type" value="Genomic_DNA"/>
</dbReference>
<dbReference type="Proteomes" id="UP000187485">
    <property type="component" value="Unassembled WGS sequence"/>
</dbReference>
<dbReference type="InterPro" id="IPR024370">
    <property type="entry name" value="PBP_domain"/>
</dbReference>
<reference evidence="4" key="1">
    <citation type="submission" date="2016-12" db="EMBL/GenBank/DDBJ databases">
        <title>Draft Genome Sequences od Carboxydothermus pertinax and islandicus, Hydrogenogenic Carboxydotrophic Bacteria.</title>
        <authorList>
            <person name="Fukuyama Y."/>
            <person name="Ohmae K."/>
            <person name="Yoneda Y."/>
            <person name="Yoshida T."/>
            <person name="Sako Y."/>
        </authorList>
    </citation>
    <scope>NUCLEOTIDE SEQUENCE [LARGE SCALE GENOMIC DNA]</scope>
    <source>
        <strain evidence="4">Ug1</strain>
    </source>
</reference>
<feature type="domain" description="PBP" evidence="2">
    <location>
        <begin position="32"/>
        <end position="260"/>
    </location>
</feature>
<sequence length="284" mass="31348">MKRIFVLLSLFFLLIFGAAGCQEKGATPAKTTTPKNPEVILATTTSTVDTGLLDQLKPEFEQKTGYKLKIVAVGTGQALKMGEKGEADVLLTHAPKDEEALVAKGYVIDRQPVMHNDFIIVGPKNDPAGVKSAKDLNEALKRIYEKKALFISRGDDSGTDKKEKSLWKAAGLNPKGQSWYKEAGVGMGACLQLASEKQGYSLTDRGTYLAYKGKIDLALIREKDPGLINYYHVMLVNPKKYPKVNYEGAKKFAEFLLSPEVQKEISEFKKNLYGQSLFIPDAHK</sequence>